<dbReference type="GO" id="GO:1903037">
    <property type="term" value="P:regulation of leukocyte cell-cell adhesion"/>
    <property type="evidence" value="ECO:0007669"/>
    <property type="project" value="UniProtKB-ARBA"/>
</dbReference>
<evidence type="ECO:0000256" key="7">
    <source>
        <dbReference type="ARBA" id="ARBA00023157"/>
    </source>
</evidence>
<dbReference type="Pfam" id="PF07686">
    <property type="entry name" value="V-set"/>
    <property type="match status" value="1"/>
</dbReference>
<dbReference type="GO" id="GO:0001817">
    <property type="term" value="P:regulation of cytokine production"/>
    <property type="evidence" value="ECO:0007669"/>
    <property type="project" value="TreeGrafter"/>
</dbReference>
<feature type="domain" description="Ig-like" evidence="14">
    <location>
        <begin position="33"/>
        <end position="156"/>
    </location>
</feature>
<comment type="subcellular location">
    <subcellularLocation>
        <location evidence="1">Membrane</location>
        <topology evidence="1">Single-pass type I membrane protein</topology>
    </subcellularLocation>
</comment>
<dbReference type="InParanoid" id="A0A6J3EBH3"/>
<dbReference type="Proteomes" id="UP000504639">
    <property type="component" value="Chromosome 33"/>
</dbReference>
<dbReference type="FunFam" id="2.60.40.10:FF:000088">
    <property type="entry name" value="Butyrophilin subfamily 1 member A1"/>
    <property type="match status" value="2"/>
</dbReference>
<dbReference type="FunFam" id="2.60.40.10:FF:000208">
    <property type="entry name" value="Butyrophilin subfamily 1 member A1"/>
    <property type="match status" value="1"/>
</dbReference>
<evidence type="ECO:0000256" key="12">
    <source>
        <dbReference type="SAM" id="Phobius"/>
    </source>
</evidence>
<dbReference type="Gene3D" id="2.60.120.920">
    <property type="match status" value="2"/>
</dbReference>
<evidence type="ECO:0000256" key="10">
    <source>
        <dbReference type="ARBA" id="ARBA00038221"/>
    </source>
</evidence>
<keyword evidence="3 12" id="KW-0812">Transmembrane</keyword>
<name>A0A6J3EBH3_AYTFU</name>
<dbReference type="GO" id="GO:0009897">
    <property type="term" value="C:external side of plasma membrane"/>
    <property type="evidence" value="ECO:0007669"/>
    <property type="project" value="TreeGrafter"/>
</dbReference>
<dbReference type="SMART" id="SM00589">
    <property type="entry name" value="PRY"/>
    <property type="match status" value="1"/>
</dbReference>
<feature type="transmembrane region" description="Helical" evidence="12">
    <location>
        <begin position="250"/>
        <end position="272"/>
    </location>
</feature>
<dbReference type="FunFam" id="2.60.40.10:FF:000142">
    <property type="entry name" value="V-set domain-containing T-cell activation inhibitor 1"/>
    <property type="match status" value="1"/>
</dbReference>
<dbReference type="InterPro" id="IPR013106">
    <property type="entry name" value="Ig_V-set"/>
</dbReference>
<dbReference type="InterPro" id="IPR003879">
    <property type="entry name" value="Butyrophylin_SPRY"/>
</dbReference>
<evidence type="ECO:0000313" key="16">
    <source>
        <dbReference type="RefSeq" id="XP_032061021.1"/>
    </source>
</evidence>
<gene>
    <name evidence="16" type="primary">LOC116500217</name>
</gene>
<evidence type="ECO:0000313" key="15">
    <source>
        <dbReference type="Proteomes" id="UP000504639"/>
    </source>
</evidence>
<organism evidence="15 16">
    <name type="scientific">Aythya fuligula</name>
    <name type="common">Tufted duck</name>
    <name type="synonym">Anas fuligula</name>
    <dbReference type="NCBI Taxonomy" id="219594"/>
    <lineage>
        <taxon>Eukaryota</taxon>
        <taxon>Metazoa</taxon>
        <taxon>Chordata</taxon>
        <taxon>Craniata</taxon>
        <taxon>Vertebrata</taxon>
        <taxon>Euteleostomi</taxon>
        <taxon>Archelosauria</taxon>
        <taxon>Archosauria</taxon>
        <taxon>Dinosauria</taxon>
        <taxon>Saurischia</taxon>
        <taxon>Theropoda</taxon>
        <taxon>Coelurosauria</taxon>
        <taxon>Aves</taxon>
        <taxon>Neognathae</taxon>
        <taxon>Galloanserae</taxon>
        <taxon>Anseriformes</taxon>
        <taxon>Anatidae</taxon>
        <taxon>Aythyinae</taxon>
        <taxon>Aythya</taxon>
    </lineage>
</organism>
<dbReference type="SMART" id="SM00449">
    <property type="entry name" value="SPRY"/>
    <property type="match status" value="1"/>
</dbReference>
<comment type="similarity">
    <text evidence="10">Belongs to the SKINT family.</text>
</comment>
<dbReference type="PROSITE" id="PS50188">
    <property type="entry name" value="B302_SPRY"/>
    <property type="match status" value="2"/>
</dbReference>
<evidence type="ECO:0000259" key="14">
    <source>
        <dbReference type="PROSITE" id="PS50835"/>
    </source>
</evidence>
<reference evidence="16" key="1">
    <citation type="submission" date="2025-08" db="UniProtKB">
        <authorList>
            <consortium name="RefSeq"/>
        </authorList>
    </citation>
    <scope>IDENTIFICATION</scope>
    <source>
        <tissue evidence="16">Lung</tissue>
    </source>
</reference>
<evidence type="ECO:0000256" key="1">
    <source>
        <dbReference type="ARBA" id="ARBA00004479"/>
    </source>
</evidence>
<feature type="domain" description="Ig-like" evidence="14">
    <location>
        <begin position="438"/>
        <end position="522"/>
    </location>
</feature>
<feature type="domain" description="B30.2/SPRY" evidence="13">
    <location>
        <begin position="1"/>
        <end position="93"/>
    </location>
</feature>
<dbReference type="SMART" id="SM00409">
    <property type="entry name" value="IG"/>
    <property type="match status" value="2"/>
</dbReference>
<feature type="domain" description="B30.2/SPRY" evidence="13">
    <location>
        <begin position="584"/>
        <end position="780"/>
    </location>
</feature>
<proteinExistence type="inferred from homology"/>
<feature type="domain" description="Ig-like" evidence="14">
    <location>
        <begin position="160"/>
        <end position="236"/>
    </location>
</feature>
<dbReference type="InterPro" id="IPR043136">
    <property type="entry name" value="B30.2/SPRY_sf"/>
</dbReference>
<dbReference type="GO" id="GO:0050852">
    <property type="term" value="P:T cell receptor signaling pathway"/>
    <property type="evidence" value="ECO:0007669"/>
    <property type="project" value="TreeGrafter"/>
</dbReference>
<dbReference type="SUPFAM" id="SSF49899">
    <property type="entry name" value="Concanavalin A-like lectins/glucanases"/>
    <property type="match status" value="2"/>
</dbReference>
<dbReference type="InterPro" id="IPR003877">
    <property type="entry name" value="SPRY_dom"/>
</dbReference>
<dbReference type="Pfam" id="PF22705">
    <property type="entry name" value="C2-set_3"/>
    <property type="match status" value="2"/>
</dbReference>
<dbReference type="PROSITE" id="PS50835">
    <property type="entry name" value="IG_LIKE"/>
    <property type="match status" value="4"/>
</dbReference>
<dbReference type="Pfam" id="PF13765">
    <property type="entry name" value="PRY"/>
    <property type="match status" value="1"/>
</dbReference>
<evidence type="ECO:0000256" key="11">
    <source>
        <dbReference type="SAM" id="MobiDB-lite"/>
    </source>
</evidence>
<evidence type="ECO:0000256" key="4">
    <source>
        <dbReference type="ARBA" id="ARBA00022729"/>
    </source>
</evidence>
<evidence type="ECO:0000256" key="9">
    <source>
        <dbReference type="ARBA" id="ARBA00023319"/>
    </source>
</evidence>
<dbReference type="AlphaFoldDB" id="A0A6J3EBH3"/>
<dbReference type="RefSeq" id="XP_032061021.1">
    <property type="nucleotide sequence ID" value="XM_032205130.1"/>
</dbReference>
<dbReference type="PANTHER" id="PTHR24100">
    <property type="entry name" value="BUTYROPHILIN"/>
    <property type="match status" value="1"/>
</dbReference>
<keyword evidence="5 12" id="KW-1133">Transmembrane helix</keyword>
<keyword evidence="15" id="KW-1185">Reference proteome</keyword>
<evidence type="ECO:0000259" key="13">
    <source>
        <dbReference type="PROSITE" id="PS50188"/>
    </source>
</evidence>
<evidence type="ECO:0000256" key="3">
    <source>
        <dbReference type="ARBA" id="ARBA00022692"/>
    </source>
</evidence>
<evidence type="ECO:0000256" key="6">
    <source>
        <dbReference type="ARBA" id="ARBA00023136"/>
    </source>
</evidence>
<dbReference type="InterPro" id="IPR013320">
    <property type="entry name" value="ConA-like_dom_sf"/>
</dbReference>
<feature type="region of interest" description="Disordered" evidence="11">
    <location>
        <begin position="777"/>
        <end position="810"/>
    </location>
</feature>
<dbReference type="InterPro" id="IPR006574">
    <property type="entry name" value="PRY"/>
</dbReference>
<dbReference type="GeneID" id="116500217"/>
<keyword evidence="4" id="KW-0732">Signal</keyword>
<evidence type="ECO:0000256" key="2">
    <source>
        <dbReference type="ARBA" id="ARBA00007591"/>
    </source>
</evidence>
<dbReference type="InterPro" id="IPR003599">
    <property type="entry name" value="Ig_sub"/>
</dbReference>
<dbReference type="Pfam" id="PF00622">
    <property type="entry name" value="SPRY"/>
    <property type="match status" value="2"/>
</dbReference>
<dbReference type="InterPro" id="IPR013783">
    <property type="entry name" value="Ig-like_fold"/>
</dbReference>
<keyword evidence="8" id="KW-0325">Glycoprotein</keyword>
<dbReference type="InterPro" id="IPR053896">
    <property type="entry name" value="BTN3A2-like_Ig-C"/>
</dbReference>
<evidence type="ECO:0000256" key="5">
    <source>
        <dbReference type="ARBA" id="ARBA00022989"/>
    </source>
</evidence>
<keyword evidence="6 12" id="KW-0472">Membrane</keyword>
<accession>A0A6J3EBH3</accession>
<feature type="transmembrane region" description="Helical" evidence="12">
    <location>
        <begin position="538"/>
        <end position="558"/>
    </location>
</feature>
<protein>
    <submittedName>
        <fullName evidence="16">Butyrophilin subfamily 1 member A1-like</fullName>
    </submittedName>
</protein>
<dbReference type="PRINTS" id="PR01407">
    <property type="entry name" value="BUTYPHLNCDUF"/>
</dbReference>
<dbReference type="CDD" id="cd12888">
    <property type="entry name" value="SPRY_PRY_TRIM7_like"/>
    <property type="match status" value="1"/>
</dbReference>
<sequence>MSPERGIWAVEYDDEELTSLTSPHTPLSLSPVPTRIWVCLDCTQGQVSFINADNGVEIFTFTAASFNAETIRPCLEVRWIRDHISETVHHYRNGEDLYGEQMGAYAGRTELARDGLSAGSLDLRITGLRPSDDGQYVCTVGDAHGYAEAIVELEVSGGYEAEGVRVLCRSAGWYPLPQLLWRDARGQHLPSVSQTHSQDQEGFFEIEGTVIVTGSMEGPLSCVVRNSRLQQEWEFSLHIAAAFFHNAQPWMVALALVLLLLAVSIGLGVYLFRKQDPAQAAAELRLHRFCGCPSLTGHASGFLTSLVTLHLLQLGSAQLRVEGPGHSVAATMGQDIVLPCRLSPQRDAHSLEVRWIRDHISETVLLYRNGEDLYGEQMEAYARRTELLRDGLSAGSLDLRITGLRPSDDGLYVCTVKHADAYDEAIVELEVSATGADPHLSLGGYEDGGVRVLCRSAGWYPLPQLLWRDARGQHLPSVSQTHSQDQEGLFEIEGAVIVTGSMEGPLSCMVRSSRLQQERKFSLHIAAPFFHNAQPWKVALALVLVLLAVSIGLGVYLFRKQAAQSRELAAKKDAELGKQAAEIEEKDARLAWRKFLMSHNTVKVTLDPDTAHPQLVLSQDKSSVRWESEWQQVPDTPERFDSLCCVLGCEEFREGRHCWLVEVEGEQLKHSRWAVGVVRASVERKKWINMSPEEGIWAVQYYEGQLKSLTSPRTPLSLSPVPTRIWVCLDCTQQQVSFINADNGVQIFTFTAASFNGESIRPWLWKRTQGIQLCLKDSTPKTPSPALGGSCPSPDTPQTPLLGPAGAAQE</sequence>
<dbReference type="InterPro" id="IPR001870">
    <property type="entry name" value="B30.2/SPRY"/>
</dbReference>
<dbReference type="GO" id="GO:0005102">
    <property type="term" value="F:signaling receptor binding"/>
    <property type="evidence" value="ECO:0007669"/>
    <property type="project" value="TreeGrafter"/>
</dbReference>
<dbReference type="FunFam" id="2.60.120.920:FF:000004">
    <property type="entry name" value="Butyrophilin subfamily 1 member A1"/>
    <property type="match status" value="1"/>
</dbReference>
<dbReference type="PANTHER" id="PTHR24100:SF149">
    <property type="entry name" value="BG-LIKE ANTIGEN 1-RELATED"/>
    <property type="match status" value="1"/>
</dbReference>
<comment type="similarity">
    <text evidence="2">Belongs to the immunoglobulin superfamily. BTN/MOG family.</text>
</comment>
<feature type="domain" description="Ig-like" evidence="14">
    <location>
        <begin position="293"/>
        <end position="432"/>
    </location>
</feature>
<dbReference type="SMART" id="SM00406">
    <property type="entry name" value="IGv"/>
    <property type="match status" value="2"/>
</dbReference>
<dbReference type="KEGG" id="aful:116500217"/>
<dbReference type="InterPro" id="IPR007110">
    <property type="entry name" value="Ig-like_dom"/>
</dbReference>
<dbReference type="GO" id="GO:0050863">
    <property type="term" value="P:regulation of T cell activation"/>
    <property type="evidence" value="ECO:0007669"/>
    <property type="project" value="UniProtKB-ARBA"/>
</dbReference>
<keyword evidence="9" id="KW-0393">Immunoglobulin domain</keyword>
<dbReference type="Gene3D" id="2.60.40.10">
    <property type="entry name" value="Immunoglobulins"/>
    <property type="match status" value="4"/>
</dbReference>
<dbReference type="InterPro" id="IPR050504">
    <property type="entry name" value="IgSF_BTN/MOG"/>
</dbReference>
<keyword evidence="7" id="KW-1015">Disulfide bond</keyword>
<dbReference type="InterPro" id="IPR036179">
    <property type="entry name" value="Ig-like_dom_sf"/>
</dbReference>
<evidence type="ECO:0000256" key="8">
    <source>
        <dbReference type="ARBA" id="ARBA00023180"/>
    </source>
</evidence>
<dbReference type="GO" id="GO:0042110">
    <property type="term" value="P:T cell activation"/>
    <property type="evidence" value="ECO:0007669"/>
    <property type="project" value="UniProtKB-ARBA"/>
</dbReference>
<dbReference type="SUPFAM" id="SSF48726">
    <property type="entry name" value="Immunoglobulin"/>
    <property type="match status" value="4"/>
</dbReference>